<dbReference type="RefSeq" id="WP_246078070.1">
    <property type="nucleotide sequence ID" value="NZ_VFRA01000001.1"/>
</dbReference>
<dbReference type="Proteomes" id="UP000316560">
    <property type="component" value="Unassembled WGS sequence"/>
</dbReference>
<evidence type="ECO:0000259" key="1">
    <source>
        <dbReference type="Pfam" id="PF13472"/>
    </source>
</evidence>
<dbReference type="Pfam" id="PF13472">
    <property type="entry name" value="Lipase_GDSL_2"/>
    <property type="match status" value="1"/>
</dbReference>
<accession>A0A8H2K5H1</accession>
<dbReference type="CDD" id="cd01836">
    <property type="entry name" value="FeeA_FeeB_like"/>
    <property type="match status" value="1"/>
</dbReference>
<protein>
    <recommendedName>
        <fullName evidence="1">SGNH hydrolase-type esterase domain-containing protein</fullName>
    </recommendedName>
</protein>
<evidence type="ECO:0000313" key="3">
    <source>
        <dbReference type="Proteomes" id="UP000316560"/>
    </source>
</evidence>
<reference evidence="2 3" key="1">
    <citation type="submission" date="2019-06" db="EMBL/GenBank/DDBJ databases">
        <title>Sequencing the genomes of 1000 actinobacteria strains.</title>
        <authorList>
            <person name="Klenk H.-P."/>
        </authorList>
    </citation>
    <scope>NUCLEOTIDE SEQUENCE [LARGE SCALE GENOMIC DNA]</scope>
    <source>
        <strain evidence="2 3">DSM 21947</strain>
    </source>
</reference>
<dbReference type="Gene3D" id="3.40.50.1110">
    <property type="entry name" value="SGNH hydrolase"/>
    <property type="match status" value="1"/>
</dbReference>
<comment type="caution">
    <text evidence="2">The sequence shown here is derived from an EMBL/GenBank/DDBJ whole genome shotgun (WGS) entry which is preliminary data.</text>
</comment>
<proteinExistence type="predicted"/>
<dbReference type="InterPro" id="IPR013830">
    <property type="entry name" value="SGNH_hydro"/>
</dbReference>
<name>A0A8H2K5H1_9MICO</name>
<sequence length="256" mass="27545">MVRNSSRSVDATGVVPRGALHRGITGAALRLFRPFLKMNMVAYRAEVADSLFPAGTPEGEVVAPDSRRMLFVGDIAASGYGVLNHGLAVVSQTARSVARERNSGCSWSTITDAELTMSRAAAHLATAETDADVVVIILGPPDVLLGTTATEWSTKLRQLIGTVRQGPNPECAVVVSAIPPMYRFRAMPRFVQRILALQIHRLNRSSLQVVDSLPGVSYSPFPSLDTCTKFVHDNLNWRTVHALWGQQLGAATAAAL</sequence>
<feature type="domain" description="SGNH hydrolase-type esterase" evidence="1">
    <location>
        <begin position="72"/>
        <end position="227"/>
    </location>
</feature>
<dbReference type="AlphaFoldDB" id="A0A8H2K5H1"/>
<dbReference type="SUPFAM" id="SSF52266">
    <property type="entry name" value="SGNH hydrolase"/>
    <property type="match status" value="1"/>
</dbReference>
<gene>
    <name evidence="2" type="ORF">FB472_0830</name>
</gene>
<organism evidence="2 3">
    <name type="scientific">Rhodoglobus vestalii</name>
    <dbReference type="NCBI Taxonomy" id="193384"/>
    <lineage>
        <taxon>Bacteria</taxon>
        <taxon>Bacillati</taxon>
        <taxon>Actinomycetota</taxon>
        <taxon>Actinomycetes</taxon>
        <taxon>Micrococcales</taxon>
        <taxon>Microbacteriaceae</taxon>
        <taxon>Rhodoglobus</taxon>
    </lineage>
</organism>
<dbReference type="EMBL" id="VFRA01000001">
    <property type="protein sequence ID" value="TQO19289.1"/>
    <property type="molecule type" value="Genomic_DNA"/>
</dbReference>
<keyword evidence="3" id="KW-1185">Reference proteome</keyword>
<dbReference type="InterPro" id="IPR036514">
    <property type="entry name" value="SGNH_hydro_sf"/>
</dbReference>
<evidence type="ECO:0000313" key="2">
    <source>
        <dbReference type="EMBL" id="TQO19289.1"/>
    </source>
</evidence>